<accession>A0A077LV59</accession>
<evidence type="ECO:0000256" key="4">
    <source>
        <dbReference type="ARBA" id="ARBA00022729"/>
    </source>
</evidence>
<gene>
    <name evidence="5" type="ORF">BN12_10051</name>
</gene>
<proteinExistence type="inferred from homology"/>
<reference evidence="5 6" key="1">
    <citation type="journal article" date="2013" name="ISME J.">
        <title>A metabolic model for members of the genus Tetrasphaera involved in enhanced biological phosphorus removal.</title>
        <authorList>
            <person name="Kristiansen R."/>
            <person name="Nguyen H.T.T."/>
            <person name="Saunders A.M."/>
            <person name="Nielsen J.L."/>
            <person name="Wimmer R."/>
            <person name="Le V.Q."/>
            <person name="McIlroy S.J."/>
            <person name="Petrovski S."/>
            <person name="Seviour R.J."/>
            <person name="Calteau A."/>
            <person name="Nielsen K.L."/>
            <person name="Nielsen P.H."/>
        </authorList>
    </citation>
    <scope>NUCLEOTIDE SEQUENCE [LARGE SCALE GENOMIC DNA]</scope>
    <source>
        <strain evidence="5 6">T1-X7</strain>
    </source>
</reference>
<comment type="similarity">
    <text evidence="2">Belongs to the bacterial solute-binding protein 1 family.</text>
</comment>
<comment type="caution">
    <text evidence="5">The sequence shown here is derived from an EMBL/GenBank/DDBJ whole genome shotgun (WGS) entry which is preliminary data.</text>
</comment>
<protein>
    <submittedName>
        <fullName evidence="5">Extracellular solute-binding protein family 1</fullName>
    </submittedName>
</protein>
<comment type="subcellular location">
    <subcellularLocation>
        <location evidence="1">Cell envelope</location>
    </subcellularLocation>
</comment>
<dbReference type="InterPro" id="IPR006059">
    <property type="entry name" value="SBP"/>
</dbReference>
<dbReference type="GO" id="GO:0030313">
    <property type="term" value="C:cell envelope"/>
    <property type="evidence" value="ECO:0007669"/>
    <property type="project" value="UniProtKB-SubCell"/>
</dbReference>
<keyword evidence="4" id="KW-0732">Signal</keyword>
<dbReference type="PANTHER" id="PTHR43649">
    <property type="entry name" value="ARABINOSE-BINDING PROTEIN-RELATED"/>
    <property type="match status" value="1"/>
</dbReference>
<keyword evidence="3" id="KW-0813">Transport</keyword>
<keyword evidence="6" id="KW-1185">Reference proteome</keyword>
<dbReference type="Gene3D" id="3.40.190.10">
    <property type="entry name" value="Periplasmic binding protein-like II"/>
    <property type="match status" value="1"/>
</dbReference>
<dbReference type="Pfam" id="PF01547">
    <property type="entry name" value="SBP_bac_1"/>
    <property type="match status" value="1"/>
</dbReference>
<evidence type="ECO:0000313" key="5">
    <source>
        <dbReference type="EMBL" id="CCH75904.1"/>
    </source>
</evidence>
<dbReference type="OrthoDB" id="2531053at2"/>
<dbReference type="InterPro" id="IPR050490">
    <property type="entry name" value="Bact_solute-bd_prot1"/>
</dbReference>
<name>A0A077LV59_9MICO</name>
<dbReference type="Proteomes" id="UP000035721">
    <property type="component" value="Unassembled WGS sequence"/>
</dbReference>
<dbReference type="SUPFAM" id="SSF53850">
    <property type="entry name" value="Periplasmic binding protein-like II"/>
    <property type="match status" value="1"/>
</dbReference>
<dbReference type="RefSeq" id="WP_048549534.1">
    <property type="nucleotide sequence ID" value="NZ_HF570958.1"/>
</dbReference>
<dbReference type="AlphaFoldDB" id="A0A077LV59"/>
<dbReference type="STRING" id="1194083.BN12_10051"/>
<evidence type="ECO:0000256" key="3">
    <source>
        <dbReference type="ARBA" id="ARBA00022448"/>
    </source>
</evidence>
<sequence>MTDISRRAVLGVVGVGAVAGLTASWPRLTGSDIPGRGTDALNVAILGTSQDAASRAGLVQAFNAKFPHIPVRILAIQGADWSDFFAKILTMVAAGTPPDVVVVATEGAQLFADRLAAPLDDYVTKDAEAMSDYFSDVHPALIESFMYKGHLFQLPIDFNAANMYFNLGTLSKAGLELPSSTWTVDDFLSTARAMKKSSGGGPFVSYYWTNRLWGGVVPWLYINNTSFLTEEKSPGGDWLWNRFYAGDPAAKGRSGGYLWEHSNALAAPVEESFDVLRTIVREGLGTSPAQGGGNQLVAQFAGGSIGMTPAGGYWVEGLSEAGMAGKEYDVQFFPKMQSQKAQFGSSGYAIMKTSKRKDDAWEWVKFCVSREGMKLAFPTPNTTPTRRSMCNEALFGAKGPAHWKVFYDTLDTLPSAPIPAPPQQAAVETALIKNVSGAVTAGSRSAMQSNLRALDRDLTQALKIQA</sequence>
<evidence type="ECO:0000256" key="2">
    <source>
        <dbReference type="ARBA" id="ARBA00008520"/>
    </source>
</evidence>
<evidence type="ECO:0000313" key="6">
    <source>
        <dbReference type="Proteomes" id="UP000035721"/>
    </source>
</evidence>
<organism evidence="5 6">
    <name type="scientific">Nostocoides japonicum T1-X7</name>
    <dbReference type="NCBI Taxonomy" id="1194083"/>
    <lineage>
        <taxon>Bacteria</taxon>
        <taxon>Bacillati</taxon>
        <taxon>Actinomycetota</taxon>
        <taxon>Actinomycetes</taxon>
        <taxon>Micrococcales</taxon>
        <taxon>Intrasporangiaceae</taxon>
        <taxon>Nostocoides</taxon>
    </lineage>
</organism>
<dbReference type="EMBL" id="CAJB01000001">
    <property type="protein sequence ID" value="CCH75904.1"/>
    <property type="molecule type" value="Genomic_DNA"/>
</dbReference>
<evidence type="ECO:0000256" key="1">
    <source>
        <dbReference type="ARBA" id="ARBA00004196"/>
    </source>
</evidence>
<dbReference type="PANTHER" id="PTHR43649:SF31">
    <property type="entry name" value="SN-GLYCEROL-3-PHOSPHATE-BINDING PERIPLASMIC PROTEIN UGPB"/>
    <property type="match status" value="1"/>
</dbReference>
<dbReference type="PROSITE" id="PS51318">
    <property type="entry name" value="TAT"/>
    <property type="match status" value="1"/>
</dbReference>
<dbReference type="InterPro" id="IPR006311">
    <property type="entry name" value="TAT_signal"/>
</dbReference>